<feature type="signal peptide" evidence="1">
    <location>
        <begin position="1"/>
        <end position="20"/>
    </location>
</feature>
<keyword evidence="3" id="KW-1185">Reference proteome</keyword>
<gene>
    <name evidence="2" type="ORF">DdX_12582</name>
</gene>
<name>A0AAD4N0G9_9BILA</name>
<accession>A0AAD4N0G9</accession>
<dbReference type="EMBL" id="JAKKPZ010000042">
    <property type="protein sequence ID" value="KAI1707204.1"/>
    <property type="molecule type" value="Genomic_DNA"/>
</dbReference>
<evidence type="ECO:0000313" key="2">
    <source>
        <dbReference type="EMBL" id="KAI1707204.1"/>
    </source>
</evidence>
<evidence type="ECO:0000313" key="3">
    <source>
        <dbReference type="Proteomes" id="UP001201812"/>
    </source>
</evidence>
<dbReference type="AlphaFoldDB" id="A0AAD4N0G9"/>
<evidence type="ECO:0000256" key="1">
    <source>
        <dbReference type="SAM" id="SignalP"/>
    </source>
</evidence>
<sequence length="90" mass="9875">MLSIKIAALCVVLMAVGVQSADFDLTVEDPEEAMCLIGCSREYPILIHPCGCARRSACRMGCHKDDEVRVDILGGNVCQCRKPWKVLHGK</sequence>
<dbReference type="Proteomes" id="UP001201812">
    <property type="component" value="Unassembled WGS sequence"/>
</dbReference>
<protein>
    <submittedName>
        <fullName evidence="2">Uncharacterized protein</fullName>
    </submittedName>
</protein>
<reference evidence="2" key="1">
    <citation type="submission" date="2022-01" db="EMBL/GenBank/DDBJ databases">
        <title>Genome Sequence Resource for Two Populations of Ditylenchus destructor, the Migratory Endoparasitic Phytonematode.</title>
        <authorList>
            <person name="Zhang H."/>
            <person name="Lin R."/>
            <person name="Xie B."/>
        </authorList>
    </citation>
    <scope>NUCLEOTIDE SEQUENCE</scope>
    <source>
        <strain evidence="2">BazhouSP</strain>
    </source>
</reference>
<feature type="chain" id="PRO_5041952964" evidence="1">
    <location>
        <begin position="21"/>
        <end position="90"/>
    </location>
</feature>
<keyword evidence="1" id="KW-0732">Signal</keyword>
<comment type="caution">
    <text evidence="2">The sequence shown here is derived from an EMBL/GenBank/DDBJ whole genome shotgun (WGS) entry which is preliminary data.</text>
</comment>
<proteinExistence type="predicted"/>
<organism evidence="2 3">
    <name type="scientific">Ditylenchus destructor</name>
    <dbReference type="NCBI Taxonomy" id="166010"/>
    <lineage>
        <taxon>Eukaryota</taxon>
        <taxon>Metazoa</taxon>
        <taxon>Ecdysozoa</taxon>
        <taxon>Nematoda</taxon>
        <taxon>Chromadorea</taxon>
        <taxon>Rhabditida</taxon>
        <taxon>Tylenchina</taxon>
        <taxon>Tylenchomorpha</taxon>
        <taxon>Sphaerularioidea</taxon>
        <taxon>Anguinidae</taxon>
        <taxon>Anguininae</taxon>
        <taxon>Ditylenchus</taxon>
    </lineage>
</organism>